<proteinExistence type="predicted"/>
<sequence>MTTQNPLYRAPKFDFIDRFLLRCSETRNLKVIKKFHAHLLRTGLLFVTPSIQTKVIFSYIKNNWGVLSNLLKFLNLNNPLPFNSVISHFSQNGYHFLALRTFSFMHFNGVEIDSYALCSALTSSSGDKNLIFGKKIHGLVKKSGWLRSVFVGSALIDLYAKSLCFRDASELFDEIPLKNTVCANALLSGYAEARMWTEGLELVRQMPVLNLDSDNFTLSAALRSCTGLSVIEFGRQIHANILRRVWNVGADLFLQSLLIEMYGKCGRVEKARQIFSMAGLEYEAENRRDVVLWTSMFGVYGKNGNYREVIKLFRDMLIEGIRPDGVAFLAVISACGHTGQKDIGCSWVDITS</sequence>
<keyword evidence="2" id="KW-1185">Reference proteome</keyword>
<name>A0ACC0BKY1_CATRO</name>
<organism evidence="1 2">
    <name type="scientific">Catharanthus roseus</name>
    <name type="common">Madagascar periwinkle</name>
    <name type="synonym">Vinca rosea</name>
    <dbReference type="NCBI Taxonomy" id="4058"/>
    <lineage>
        <taxon>Eukaryota</taxon>
        <taxon>Viridiplantae</taxon>
        <taxon>Streptophyta</taxon>
        <taxon>Embryophyta</taxon>
        <taxon>Tracheophyta</taxon>
        <taxon>Spermatophyta</taxon>
        <taxon>Magnoliopsida</taxon>
        <taxon>eudicotyledons</taxon>
        <taxon>Gunneridae</taxon>
        <taxon>Pentapetalae</taxon>
        <taxon>asterids</taxon>
        <taxon>lamiids</taxon>
        <taxon>Gentianales</taxon>
        <taxon>Apocynaceae</taxon>
        <taxon>Rauvolfioideae</taxon>
        <taxon>Vinceae</taxon>
        <taxon>Catharanthinae</taxon>
        <taxon>Catharanthus</taxon>
    </lineage>
</organism>
<dbReference type="Proteomes" id="UP001060085">
    <property type="component" value="Linkage Group LG03"/>
</dbReference>
<accession>A0ACC0BKY1</accession>
<dbReference type="EMBL" id="CM044703">
    <property type="protein sequence ID" value="KAI5673262.1"/>
    <property type="molecule type" value="Genomic_DNA"/>
</dbReference>
<comment type="caution">
    <text evidence="1">The sequence shown here is derived from an EMBL/GenBank/DDBJ whole genome shotgun (WGS) entry which is preliminary data.</text>
</comment>
<protein>
    <submittedName>
        <fullName evidence="1">Uncharacterized protein</fullName>
    </submittedName>
</protein>
<evidence type="ECO:0000313" key="2">
    <source>
        <dbReference type="Proteomes" id="UP001060085"/>
    </source>
</evidence>
<gene>
    <name evidence="1" type="ORF">M9H77_13626</name>
</gene>
<evidence type="ECO:0000313" key="1">
    <source>
        <dbReference type="EMBL" id="KAI5673262.1"/>
    </source>
</evidence>
<reference evidence="2" key="1">
    <citation type="journal article" date="2023" name="Nat. Plants">
        <title>Single-cell RNA sequencing provides a high-resolution roadmap for understanding the multicellular compartmentation of specialized metabolism.</title>
        <authorList>
            <person name="Sun S."/>
            <person name="Shen X."/>
            <person name="Li Y."/>
            <person name="Li Y."/>
            <person name="Wang S."/>
            <person name="Li R."/>
            <person name="Zhang H."/>
            <person name="Shen G."/>
            <person name="Guo B."/>
            <person name="Wei J."/>
            <person name="Xu J."/>
            <person name="St-Pierre B."/>
            <person name="Chen S."/>
            <person name="Sun C."/>
        </authorList>
    </citation>
    <scope>NUCLEOTIDE SEQUENCE [LARGE SCALE GENOMIC DNA]</scope>
</reference>